<evidence type="ECO:0000256" key="1">
    <source>
        <dbReference type="SAM" id="MobiDB-lite"/>
    </source>
</evidence>
<dbReference type="AlphaFoldDB" id="A0A9N9WMN8"/>
<sequence>MGNQNSRPKKKKSSNPSSPIAIQTKTESRGMIRSPSGADFQQSPTRFTPIDELAKLLTKKNETEGSGNGITDFVFAKYVFPNNNDLGMRLFRHFHTVSHAKTVHLGTTAFKQQCERFLSILDDSKVIEMYVRIYCNLNEENATKEGVKNLLRTSFNIAMRYNTGEAHYCNNIENTLDSVIDTCFFHDNLSIGFVAKWLEENLSRIILPIHRYALHLLTTSYRNIQMNTEDKSTNGLELQTPVLEKGKVFQESKTLLSLSMAWLLAGSLPIVYSRPQVNPKAKQENPDEESTSSGLTAASLLPSQSFLTRIAPLLPSHWTLIYDTLEHGVGANRFLHHVLGYKGPTLTFLKARSVKNNVEKVFVVGAPSEWRETHLYIGGEDSCLVQLLPKFSVIEKGGKILYLNTHIRGYPKGLRVAVDPRNPIIAVDEHFENIDVHAMAHILLSIEVWGCGDKSSRDVQLDIKKWQVKEAERQRTVKISAAEWIDNPDRYLLELNGRVQYNIPKE</sequence>
<dbReference type="PROSITE" id="PS51886">
    <property type="entry name" value="TLDC"/>
    <property type="match status" value="1"/>
</dbReference>
<reference evidence="3" key="1">
    <citation type="submission" date="2022-01" db="EMBL/GenBank/DDBJ databases">
        <authorList>
            <person name="King R."/>
        </authorList>
    </citation>
    <scope>NUCLEOTIDE SEQUENCE</scope>
</reference>
<feature type="domain" description="TLDc" evidence="2">
    <location>
        <begin position="293"/>
        <end position="452"/>
    </location>
</feature>
<evidence type="ECO:0000313" key="4">
    <source>
        <dbReference type="Proteomes" id="UP001153620"/>
    </source>
</evidence>
<evidence type="ECO:0000259" key="2">
    <source>
        <dbReference type="PROSITE" id="PS51886"/>
    </source>
</evidence>
<gene>
    <name evidence="3" type="ORF">CHIRRI_LOCUS4570</name>
</gene>
<keyword evidence="4" id="KW-1185">Reference proteome</keyword>
<dbReference type="SMART" id="SM00584">
    <property type="entry name" value="TLDc"/>
    <property type="match status" value="1"/>
</dbReference>
<reference evidence="3" key="2">
    <citation type="submission" date="2022-10" db="EMBL/GenBank/DDBJ databases">
        <authorList>
            <consortium name="ENA_rothamsted_submissions"/>
            <consortium name="culmorum"/>
            <person name="King R."/>
        </authorList>
    </citation>
    <scope>NUCLEOTIDE SEQUENCE</scope>
</reference>
<organism evidence="3 4">
    <name type="scientific">Chironomus riparius</name>
    <dbReference type="NCBI Taxonomy" id="315576"/>
    <lineage>
        <taxon>Eukaryota</taxon>
        <taxon>Metazoa</taxon>
        <taxon>Ecdysozoa</taxon>
        <taxon>Arthropoda</taxon>
        <taxon>Hexapoda</taxon>
        <taxon>Insecta</taxon>
        <taxon>Pterygota</taxon>
        <taxon>Neoptera</taxon>
        <taxon>Endopterygota</taxon>
        <taxon>Diptera</taxon>
        <taxon>Nematocera</taxon>
        <taxon>Chironomoidea</taxon>
        <taxon>Chironomidae</taxon>
        <taxon>Chironominae</taxon>
        <taxon>Chironomus</taxon>
    </lineage>
</organism>
<dbReference type="Proteomes" id="UP001153620">
    <property type="component" value="Chromosome 2"/>
</dbReference>
<name>A0A9N9WMN8_9DIPT</name>
<proteinExistence type="predicted"/>
<dbReference type="OrthoDB" id="289228at2759"/>
<dbReference type="InterPro" id="IPR006571">
    <property type="entry name" value="TLDc_dom"/>
</dbReference>
<accession>A0A9N9WMN8</accession>
<protein>
    <recommendedName>
        <fullName evidence="2">TLDc domain-containing protein</fullName>
    </recommendedName>
</protein>
<dbReference type="EMBL" id="OU895878">
    <property type="protein sequence ID" value="CAG9801648.1"/>
    <property type="molecule type" value="Genomic_DNA"/>
</dbReference>
<feature type="region of interest" description="Disordered" evidence="1">
    <location>
        <begin position="1"/>
        <end position="44"/>
    </location>
</feature>
<evidence type="ECO:0000313" key="3">
    <source>
        <dbReference type="EMBL" id="CAG9801648.1"/>
    </source>
</evidence>
<dbReference type="Pfam" id="PF07534">
    <property type="entry name" value="TLD"/>
    <property type="match status" value="1"/>
</dbReference>